<dbReference type="Gene3D" id="3.90.1720.10">
    <property type="entry name" value="endopeptidase domain like (from Nostoc punctiforme)"/>
    <property type="match status" value="1"/>
</dbReference>
<dbReference type="InterPro" id="IPR038765">
    <property type="entry name" value="Papain-like_cys_pep_sf"/>
</dbReference>
<gene>
    <name evidence="6" type="ORF">KGD84_19175</name>
</gene>
<organism evidence="6 7">
    <name type="scientific">Nocardiopsis changdeensis</name>
    <dbReference type="NCBI Taxonomy" id="2831969"/>
    <lineage>
        <taxon>Bacteria</taxon>
        <taxon>Bacillati</taxon>
        <taxon>Actinomycetota</taxon>
        <taxon>Actinomycetes</taxon>
        <taxon>Streptosporangiales</taxon>
        <taxon>Nocardiopsidaceae</taxon>
        <taxon>Nocardiopsis</taxon>
    </lineage>
</organism>
<dbReference type="PANTHER" id="PTHR47359:SF3">
    <property type="entry name" value="NLP_P60 DOMAIN-CONTAINING PROTEIN-RELATED"/>
    <property type="match status" value="1"/>
</dbReference>
<evidence type="ECO:0000313" key="6">
    <source>
        <dbReference type="EMBL" id="QUX26059.1"/>
    </source>
</evidence>
<feature type="domain" description="NlpC/P60" evidence="5">
    <location>
        <begin position="204"/>
        <end position="327"/>
    </location>
</feature>
<name>A0ABX8BV33_9ACTN</name>
<keyword evidence="3" id="KW-0378">Hydrolase</keyword>
<proteinExistence type="inferred from homology"/>
<reference evidence="6 7" key="1">
    <citation type="submission" date="2021-05" db="EMBL/GenBank/DDBJ databases">
        <title>Direct Submission.</title>
        <authorList>
            <person name="Li K."/>
            <person name="Gao J."/>
        </authorList>
    </citation>
    <scope>NUCLEOTIDE SEQUENCE [LARGE SCALE GENOMIC DNA]</scope>
    <source>
        <strain evidence="6 7">Mg02</strain>
    </source>
</reference>
<evidence type="ECO:0000256" key="1">
    <source>
        <dbReference type="ARBA" id="ARBA00007074"/>
    </source>
</evidence>
<dbReference type="PANTHER" id="PTHR47359">
    <property type="entry name" value="PEPTIDOGLYCAN DL-ENDOPEPTIDASE CWLO"/>
    <property type="match status" value="1"/>
</dbReference>
<evidence type="ECO:0000256" key="4">
    <source>
        <dbReference type="ARBA" id="ARBA00022807"/>
    </source>
</evidence>
<keyword evidence="7" id="KW-1185">Reference proteome</keyword>
<dbReference type="Pfam" id="PF00877">
    <property type="entry name" value="NLPC_P60"/>
    <property type="match status" value="1"/>
</dbReference>
<dbReference type="Proteomes" id="UP000676079">
    <property type="component" value="Chromosome"/>
</dbReference>
<sequence>MGDEERHRAEQETITSVPGIHPVLLDAYQRAAAHLADTHPGCTGLTWPVLAGIGHEESHHAAGSTITPTGDTDPPIIGPLLDGTGVGNNWTPHYDTDQGRWDGDTTYDAAVGVTQLLPAWWADHGADGNNDTRADPHNVYDATWSSAIELCTSHPEQQVDFTDAQDLHDALFRYNPWDTYVDNVLAHIEHYQQLTASTVPPGGSEQGRIAAEWALAQVGKPYLWGGTGPDSFDCSGLTMMAWHAAGVSIPRVTTDQVNTGTRVDLDVLAPGDLLFYDTGSGPAPSHVTMYVGDGQMVHAPSSGQTIRVEPVAGAYYSARFMSATRPH</sequence>
<evidence type="ECO:0000256" key="2">
    <source>
        <dbReference type="ARBA" id="ARBA00022670"/>
    </source>
</evidence>
<dbReference type="SUPFAM" id="SSF53955">
    <property type="entry name" value="Lysozyme-like"/>
    <property type="match status" value="1"/>
</dbReference>
<protein>
    <submittedName>
        <fullName evidence="6">C40 family peptidase</fullName>
    </submittedName>
</protein>
<keyword evidence="2" id="KW-0645">Protease</keyword>
<dbReference type="InterPro" id="IPR000064">
    <property type="entry name" value="NLP_P60_dom"/>
</dbReference>
<dbReference type="EMBL" id="CP074133">
    <property type="protein sequence ID" value="QUX26059.1"/>
    <property type="molecule type" value="Genomic_DNA"/>
</dbReference>
<comment type="similarity">
    <text evidence="1">Belongs to the peptidase C40 family.</text>
</comment>
<evidence type="ECO:0000256" key="3">
    <source>
        <dbReference type="ARBA" id="ARBA00022801"/>
    </source>
</evidence>
<dbReference type="InterPro" id="IPR051794">
    <property type="entry name" value="PG_Endopeptidase_C40"/>
</dbReference>
<accession>A0ABX8BV33</accession>
<dbReference type="PROSITE" id="PS51935">
    <property type="entry name" value="NLPC_P60"/>
    <property type="match status" value="1"/>
</dbReference>
<dbReference type="SUPFAM" id="SSF54001">
    <property type="entry name" value="Cysteine proteinases"/>
    <property type="match status" value="1"/>
</dbReference>
<keyword evidence="4" id="KW-0788">Thiol protease</keyword>
<evidence type="ECO:0000259" key="5">
    <source>
        <dbReference type="PROSITE" id="PS51935"/>
    </source>
</evidence>
<dbReference type="InterPro" id="IPR023346">
    <property type="entry name" value="Lysozyme-like_dom_sf"/>
</dbReference>
<evidence type="ECO:0000313" key="7">
    <source>
        <dbReference type="Proteomes" id="UP000676079"/>
    </source>
</evidence>